<keyword evidence="3" id="KW-1185">Reference proteome</keyword>
<keyword evidence="1" id="KW-0812">Transmembrane</keyword>
<dbReference type="Proteomes" id="UP000318431">
    <property type="component" value="Unassembled WGS sequence"/>
</dbReference>
<gene>
    <name evidence="2" type="ORF">IP91_03155</name>
</gene>
<evidence type="ECO:0008006" key="4">
    <source>
        <dbReference type="Google" id="ProtNLM"/>
    </source>
</evidence>
<keyword evidence="1" id="KW-1133">Transmembrane helix</keyword>
<keyword evidence="1" id="KW-0472">Membrane</keyword>
<evidence type="ECO:0000313" key="2">
    <source>
        <dbReference type="EMBL" id="TWI64385.1"/>
    </source>
</evidence>
<comment type="caution">
    <text evidence="2">The sequence shown here is derived from an EMBL/GenBank/DDBJ whole genome shotgun (WGS) entry which is preliminary data.</text>
</comment>
<dbReference type="AlphaFoldDB" id="A0A562R5P1"/>
<dbReference type="EMBL" id="VLLB01000005">
    <property type="protein sequence ID" value="TWI64385.1"/>
    <property type="molecule type" value="Genomic_DNA"/>
</dbReference>
<name>A0A562R5P1_9BURK</name>
<evidence type="ECO:0000256" key="1">
    <source>
        <dbReference type="SAM" id="Phobius"/>
    </source>
</evidence>
<evidence type="ECO:0000313" key="3">
    <source>
        <dbReference type="Proteomes" id="UP000318431"/>
    </source>
</evidence>
<organism evidence="2 3">
    <name type="scientific">Pseudoduganella lurida</name>
    <dbReference type="NCBI Taxonomy" id="1036180"/>
    <lineage>
        <taxon>Bacteria</taxon>
        <taxon>Pseudomonadati</taxon>
        <taxon>Pseudomonadota</taxon>
        <taxon>Betaproteobacteria</taxon>
        <taxon>Burkholderiales</taxon>
        <taxon>Oxalobacteraceae</taxon>
        <taxon>Telluria group</taxon>
        <taxon>Pseudoduganella</taxon>
    </lineage>
</organism>
<reference evidence="2 3" key="1">
    <citation type="journal article" date="2015" name="Stand. Genomic Sci.">
        <title>Genomic Encyclopedia of Bacterial and Archaeal Type Strains, Phase III: the genomes of soil and plant-associated and newly described type strains.</title>
        <authorList>
            <person name="Whitman W.B."/>
            <person name="Woyke T."/>
            <person name="Klenk H.P."/>
            <person name="Zhou Y."/>
            <person name="Lilburn T.G."/>
            <person name="Beck B.J."/>
            <person name="De Vos P."/>
            <person name="Vandamme P."/>
            <person name="Eisen J.A."/>
            <person name="Garrity G."/>
            <person name="Hugenholtz P."/>
            <person name="Kyrpides N.C."/>
        </authorList>
    </citation>
    <scope>NUCLEOTIDE SEQUENCE [LARGE SCALE GENOMIC DNA]</scope>
    <source>
        <strain evidence="2 3">CGMCC 1.10822</strain>
    </source>
</reference>
<sequence length="55" mass="5700">MFTEPDESSDQQARVEAVVARGPAGAFAVAGAAVAIVLALWLAFYLFVFLARGGA</sequence>
<accession>A0A562R5P1</accession>
<proteinExistence type="predicted"/>
<protein>
    <recommendedName>
        <fullName evidence="4">Cytochrome c oxidase subunit 2A</fullName>
    </recommendedName>
</protein>
<dbReference type="RefSeq" id="WP_199754612.1">
    <property type="nucleotide sequence ID" value="NZ_VLLB01000005.1"/>
</dbReference>
<feature type="transmembrane region" description="Helical" evidence="1">
    <location>
        <begin position="26"/>
        <end position="51"/>
    </location>
</feature>